<dbReference type="EMBL" id="BOQT01000002">
    <property type="protein sequence ID" value="GIN19506.1"/>
    <property type="molecule type" value="Genomic_DNA"/>
</dbReference>
<keyword evidence="3" id="KW-1185">Reference proteome</keyword>
<sequence>MNEASLTYWNEFWGSSQKPSSVCAWQFGAEPDKLASLVIAGKKRATCSCKLLYDLENEPLPKEGDYSIILDSEDQPVAIIRTTEVEILPMNEVTEDFAISEGEGSYEEWWDIHVKFFTSELKEKGLSFSDEILLVCERFELIDCNEKGKTLAGSL</sequence>
<protein>
    <submittedName>
        <fullName evidence="2">RNA-binding protein</fullName>
    </submittedName>
</protein>
<evidence type="ECO:0000313" key="3">
    <source>
        <dbReference type="Proteomes" id="UP000680279"/>
    </source>
</evidence>
<comment type="caution">
    <text evidence="2">The sequence shown here is derived from an EMBL/GenBank/DDBJ whole genome shotgun (WGS) entry which is preliminary data.</text>
</comment>
<evidence type="ECO:0000313" key="2">
    <source>
        <dbReference type="EMBL" id="GIN19506.1"/>
    </source>
</evidence>
<dbReference type="InterPro" id="IPR009326">
    <property type="entry name" value="DUF984"/>
</dbReference>
<dbReference type="Pfam" id="PF04266">
    <property type="entry name" value="ASCH"/>
    <property type="match status" value="1"/>
</dbReference>
<dbReference type="InterPro" id="IPR015947">
    <property type="entry name" value="PUA-like_sf"/>
</dbReference>
<dbReference type="SUPFAM" id="SSF88697">
    <property type="entry name" value="PUA domain-like"/>
    <property type="match status" value="1"/>
</dbReference>
<accession>A0ABQ4K3L2</accession>
<dbReference type="Gene3D" id="3.10.400.10">
    <property type="entry name" value="Sulfate adenylyltransferase"/>
    <property type="match status" value="1"/>
</dbReference>
<evidence type="ECO:0000259" key="1">
    <source>
        <dbReference type="SMART" id="SM01022"/>
    </source>
</evidence>
<dbReference type="PANTHER" id="PTHR39203:SF1">
    <property type="entry name" value="CYTOPLASMIC PROTEIN"/>
    <property type="match status" value="1"/>
</dbReference>
<dbReference type="InterPro" id="IPR007374">
    <property type="entry name" value="ASCH_domain"/>
</dbReference>
<dbReference type="PIRSF" id="PIRSF021320">
    <property type="entry name" value="DUF984"/>
    <property type="match status" value="1"/>
</dbReference>
<reference evidence="2 3" key="1">
    <citation type="submission" date="2021-03" db="EMBL/GenBank/DDBJ databases">
        <title>Antimicrobial resistance genes in bacteria isolated from Japanese honey, and their potential for conferring macrolide and lincosamide resistance in the American foulbrood pathogen Paenibacillus larvae.</title>
        <authorList>
            <person name="Okamoto M."/>
            <person name="Kumagai M."/>
            <person name="Kanamori H."/>
            <person name="Takamatsu D."/>
        </authorList>
    </citation>
    <scope>NUCLEOTIDE SEQUENCE [LARGE SCALE GENOMIC DNA]</scope>
    <source>
        <strain evidence="2 3">J1TS3</strain>
    </source>
</reference>
<dbReference type="Proteomes" id="UP000680279">
    <property type="component" value="Unassembled WGS sequence"/>
</dbReference>
<proteinExistence type="predicted"/>
<feature type="domain" description="ASCH" evidence="1">
    <location>
        <begin position="25"/>
        <end position="143"/>
    </location>
</feature>
<name>A0ABQ4K3L2_9BACI</name>
<organism evidence="2 3">
    <name type="scientific">Siminovitchia fordii</name>
    <dbReference type="NCBI Taxonomy" id="254759"/>
    <lineage>
        <taxon>Bacteria</taxon>
        <taxon>Bacillati</taxon>
        <taxon>Bacillota</taxon>
        <taxon>Bacilli</taxon>
        <taxon>Bacillales</taxon>
        <taxon>Bacillaceae</taxon>
        <taxon>Siminovitchia</taxon>
    </lineage>
</organism>
<dbReference type="SMART" id="SM01022">
    <property type="entry name" value="ASCH"/>
    <property type="match status" value="1"/>
</dbReference>
<dbReference type="CDD" id="cd06553">
    <property type="entry name" value="ASCH_Ef3133_like"/>
    <property type="match status" value="1"/>
</dbReference>
<dbReference type="PANTHER" id="PTHR39203">
    <property type="entry name" value="CYTOPLASMIC PROTEIN-RELATED"/>
    <property type="match status" value="1"/>
</dbReference>
<gene>
    <name evidence="2" type="ORF">J1TS3_06400</name>
</gene>
<dbReference type="RefSeq" id="WP_212962128.1">
    <property type="nucleotide sequence ID" value="NZ_BOQT01000002.1"/>
</dbReference>